<dbReference type="Proteomes" id="UP000053029">
    <property type="component" value="Unassembled WGS sequence"/>
</dbReference>
<dbReference type="RefSeq" id="XP_013286627.1">
    <property type="nucleotide sequence ID" value="XM_013431173.1"/>
</dbReference>
<dbReference type="EMBL" id="KN846970">
    <property type="protein sequence ID" value="KIW82819.1"/>
    <property type="molecule type" value="Genomic_DNA"/>
</dbReference>
<feature type="compositionally biased region" description="Polar residues" evidence="1">
    <location>
        <begin position="45"/>
        <end position="58"/>
    </location>
</feature>
<dbReference type="HOGENOM" id="CLU_031555_2_2_1"/>
<evidence type="ECO:0000313" key="3">
    <source>
        <dbReference type="Proteomes" id="UP000053029"/>
    </source>
</evidence>
<protein>
    <recommendedName>
        <fullName evidence="4">BTB domain-containing protein</fullName>
    </recommendedName>
</protein>
<organism evidence="2 3">
    <name type="scientific">Fonsecaea pedrosoi CBS 271.37</name>
    <dbReference type="NCBI Taxonomy" id="1442368"/>
    <lineage>
        <taxon>Eukaryota</taxon>
        <taxon>Fungi</taxon>
        <taxon>Dikarya</taxon>
        <taxon>Ascomycota</taxon>
        <taxon>Pezizomycotina</taxon>
        <taxon>Eurotiomycetes</taxon>
        <taxon>Chaetothyriomycetidae</taxon>
        <taxon>Chaetothyriales</taxon>
        <taxon>Herpotrichiellaceae</taxon>
        <taxon>Fonsecaea</taxon>
    </lineage>
</organism>
<evidence type="ECO:0000313" key="2">
    <source>
        <dbReference type="EMBL" id="KIW82819.1"/>
    </source>
</evidence>
<keyword evidence="3" id="KW-1185">Reference proteome</keyword>
<sequence>MLPCCELVVFDPSGELFLLLNRDATQSEVVAHDAHGDDAQEQDVSHLSNNEEPSNNTFTGLWSKTSTQAVEMQVSLKHLSLASKFFANMFGDQSLDLNGHEPNNKEMRTIPLQGDDFYSLQILLNIIHGLTRRVPRQVERNILLQAVILIDKYEFHEVAEVFTDMWFESLRPTLPRNLHRDIASWIYICWSLGKSEEFEALTEIAILETDNGLEDPDVPVPFWIIAEIRSYRREILTEFLSILSSLIDRYEGPRCLCRRDKDCDALLLGKLIKGLKNIGLYPVPDALLLNRSIKSLFAAVRDMELSPLCKELTKKERKGYSSLDDEESFRRTYHLKEELHNSISSLEKKFRGLQLKNGGKSEVRS</sequence>
<dbReference type="AlphaFoldDB" id="A0A0D2HEB4"/>
<dbReference type="STRING" id="1442368.A0A0D2HEB4"/>
<feature type="region of interest" description="Disordered" evidence="1">
    <location>
        <begin position="30"/>
        <end position="58"/>
    </location>
</feature>
<gene>
    <name evidence="2" type="ORF">Z517_02062</name>
</gene>
<dbReference type="VEuPathDB" id="FungiDB:Z517_02062"/>
<name>A0A0D2HEB4_9EURO</name>
<evidence type="ECO:0000256" key="1">
    <source>
        <dbReference type="SAM" id="MobiDB-lite"/>
    </source>
</evidence>
<evidence type="ECO:0008006" key="4">
    <source>
        <dbReference type="Google" id="ProtNLM"/>
    </source>
</evidence>
<dbReference type="GeneID" id="25301552"/>
<reference evidence="2 3" key="1">
    <citation type="submission" date="2015-01" db="EMBL/GenBank/DDBJ databases">
        <title>The Genome Sequence of Fonsecaea pedrosoi CBS 271.37.</title>
        <authorList>
            <consortium name="The Broad Institute Genomics Platform"/>
            <person name="Cuomo C."/>
            <person name="de Hoog S."/>
            <person name="Gorbushina A."/>
            <person name="Stielow B."/>
            <person name="Teixiera M."/>
            <person name="Abouelleil A."/>
            <person name="Chapman S.B."/>
            <person name="Priest M."/>
            <person name="Young S.K."/>
            <person name="Wortman J."/>
            <person name="Nusbaum C."/>
            <person name="Birren B."/>
        </authorList>
    </citation>
    <scope>NUCLEOTIDE SEQUENCE [LARGE SCALE GENOMIC DNA]</scope>
    <source>
        <strain evidence="2 3">CBS 271.37</strain>
    </source>
</reference>
<accession>A0A0D2HEB4</accession>
<proteinExistence type="predicted"/>